<evidence type="ECO:0000313" key="6">
    <source>
        <dbReference type="Proteomes" id="UP000198373"/>
    </source>
</evidence>
<organism evidence="5 6">
    <name type="scientific">Geodermatophilus pulveris</name>
    <dbReference type="NCBI Taxonomy" id="1564159"/>
    <lineage>
        <taxon>Bacteria</taxon>
        <taxon>Bacillati</taxon>
        <taxon>Actinomycetota</taxon>
        <taxon>Actinomycetes</taxon>
        <taxon>Geodermatophilales</taxon>
        <taxon>Geodermatophilaceae</taxon>
        <taxon>Geodermatophilus</taxon>
    </lineage>
</organism>
<feature type="region of interest" description="Disordered" evidence="3">
    <location>
        <begin position="98"/>
        <end position="117"/>
    </location>
</feature>
<accession>A0A239C4P9</accession>
<reference evidence="6" key="1">
    <citation type="submission" date="2017-06" db="EMBL/GenBank/DDBJ databases">
        <authorList>
            <person name="Varghese N."/>
            <person name="Submissions S."/>
        </authorList>
    </citation>
    <scope>NUCLEOTIDE SEQUENCE [LARGE SCALE GENOMIC DNA]</scope>
    <source>
        <strain evidence="6">DSM 46839</strain>
    </source>
</reference>
<dbReference type="SUPFAM" id="SSF52833">
    <property type="entry name" value="Thioredoxin-like"/>
    <property type="match status" value="1"/>
</dbReference>
<gene>
    <name evidence="5" type="ORF">SAMN06893096_102221</name>
</gene>
<dbReference type="RefSeq" id="WP_089304430.1">
    <property type="nucleotide sequence ID" value="NZ_FZOO01000002.1"/>
</dbReference>
<dbReference type="Gene3D" id="3.40.30.10">
    <property type="entry name" value="Glutaredoxin"/>
    <property type="match status" value="1"/>
</dbReference>
<evidence type="ECO:0000256" key="2">
    <source>
        <dbReference type="ARBA" id="ARBA00023008"/>
    </source>
</evidence>
<dbReference type="PROSITE" id="PS51352">
    <property type="entry name" value="THIOREDOXIN_2"/>
    <property type="match status" value="1"/>
</dbReference>
<evidence type="ECO:0000259" key="4">
    <source>
        <dbReference type="PROSITE" id="PS51352"/>
    </source>
</evidence>
<dbReference type="InterPro" id="IPR003782">
    <property type="entry name" value="SCO1/SenC"/>
</dbReference>
<protein>
    <submittedName>
        <fullName evidence="5">Cytochrome oxidase Cu insertion factor, SCO1/SenC/PrrC family</fullName>
    </submittedName>
</protein>
<evidence type="ECO:0000313" key="5">
    <source>
        <dbReference type="EMBL" id="SNS14621.1"/>
    </source>
</evidence>
<sequence>MGEDREPTGLLGLLDEASPAHAGRSAAETARLRAEALLSLGASGLPDAALPFVVEELESGSEPLLVAAAARAARGRRPVDPRLTRPLLQALRNLAERDDTVSFGSPRPAPGTSGTTPLSEILATLRELELSSAARDELRDLARREGPLFAGAVRTALEDVAGPAGHCCGGGMPATPALDDGRQAAVGPVPREVEVEDQDGRRLALADFFGHAPTVVAFFYTRCDNPRKCSLTITSLAELCRDLADRLGSVQVAAVTYDPGFDIPARLRRYGSDRGLPFGPAVRMFRTVAGWDLLRAHFGLRVGYTASVVNRHGIELFLLDGGRVVRIWSRTRWAPADVARQLGGAR</sequence>
<dbReference type="Proteomes" id="UP000198373">
    <property type="component" value="Unassembled WGS sequence"/>
</dbReference>
<dbReference type="InterPro" id="IPR036249">
    <property type="entry name" value="Thioredoxin-like_sf"/>
</dbReference>
<dbReference type="Pfam" id="PF02630">
    <property type="entry name" value="SCO1-SenC"/>
    <property type="match status" value="1"/>
</dbReference>
<dbReference type="InterPro" id="IPR013766">
    <property type="entry name" value="Thioredoxin_domain"/>
</dbReference>
<proteinExistence type="inferred from homology"/>
<comment type="similarity">
    <text evidence="1">Belongs to the SCO1/2 family.</text>
</comment>
<name>A0A239C4P9_9ACTN</name>
<keyword evidence="6" id="KW-1185">Reference proteome</keyword>
<evidence type="ECO:0000256" key="1">
    <source>
        <dbReference type="ARBA" id="ARBA00010996"/>
    </source>
</evidence>
<dbReference type="AlphaFoldDB" id="A0A239C4P9"/>
<keyword evidence="2" id="KW-0186">Copper</keyword>
<feature type="domain" description="Thioredoxin" evidence="4">
    <location>
        <begin position="184"/>
        <end position="346"/>
    </location>
</feature>
<dbReference type="EMBL" id="FZOO01000002">
    <property type="protein sequence ID" value="SNS14621.1"/>
    <property type="molecule type" value="Genomic_DNA"/>
</dbReference>
<evidence type="ECO:0000256" key="3">
    <source>
        <dbReference type="SAM" id="MobiDB-lite"/>
    </source>
</evidence>
<dbReference type="OrthoDB" id="8199919at2"/>
<feature type="region of interest" description="Disordered" evidence="3">
    <location>
        <begin position="1"/>
        <end position="22"/>
    </location>
</feature>